<comment type="caution">
    <text evidence="1">The sequence shown here is derived from an EMBL/GenBank/DDBJ whole genome shotgun (WGS) entry which is preliminary data.</text>
</comment>
<evidence type="ECO:0000313" key="1">
    <source>
        <dbReference type="EMBL" id="EJZ40581.1"/>
    </source>
</evidence>
<dbReference type="Proteomes" id="UP000018720">
    <property type="component" value="Unassembled WGS sequence"/>
</dbReference>
<proteinExistence type="predicted"/>
<sequence>MGKKEFEFRILNFKFLANGEGSKILSLDEFVFFSRRIGTVRNDDRFA</sequence>
<keyword evidence="2" id="KW-1185">Reference proteome</keyword>
<evidence type="ECO:0000313" key="2">
    <source>
        <dbReference type="Proteomes" id="UP000018720"/>
    </source>
</evidence>
<reference evidence="1 2" key="1">
    <citation type="submission" date="2012-08" db="EMBL/GenBank/DDBJ databases">
        <authorList>
            <person name="Harkins D.M."/>
            <person name="Durkin A.S."/>
            <person name="Selengut J.D."/>
            <person name="Sanka R."/>
            <person name="DePew J."/>
            <person name="Purushe J."/>
            <person name="Matthias M.A."/>
            <person name="Vinetz J.M."/>
            <person name="Sutton G.G."/>
            <person name="Nelson W.C."/>
            <person name="Fouts D.E."/>
        </authorList>
    </citation>
    <scope>NUCLEOTIDE SEQUENCE [LARGE SCALE GENOMIC DNA]</scope>
    <source>
        <strain evidence="1 2">MMD4847</strain>
    </source>
</reference>
<protein>
    <submittedName>
        <fullName evidence="1">Uncharacterized protein</fullName>
    </submittedName>
</protein>
<accession>A0ABN0H5H8</accession>
<name>A0ABN0H5H8_9LEPT</name>
<dbReference type="EMBL" id="AHOM02000010">
    <property type="protein sequence ID" value="EJZ40581.1"/>
    <property type="molecule type" value="Genomic_DNA"/>
</dbReference>
<gene>
    <name evidence="1" type="ORF">LEP1GSC178_2005</name>
</gene>
<organism evidence="1 2">
    <name type="scientific">Leptospira licerasiae str. MMD4847</name>
    <dbReference type="NCBI Taxonomy" id="1049971"/>
    <lineage>
        <taxon>Bacteria</taxon>
        <taxon>Pseudomonadati</taxon>
        <taxon>Spirochaetota</taxon>
        <taxon>Spirochaetia</taxon>
        <taxon>Leptospirales</taxon>
        <taxon>Leptospiraceae</taxon>
        <taxon>Leptospira</taxon>
    </lineage>
</organism>